<proteinExistence type="predicted"/>
<keyword evidence="2" id="KW-1185">Reference proteome</keyword>
<gene>
    <name evidence="3" type="primary">LOC105228245</name>
</gene>
<dbReference type="AlphaFoldDB" id="A0A6I9V4A1"/>
<evidence type="ECO:0000256" key="1">
    <source>
        <dbReference type="SAM" id="MobiDB-lite"/>
    </source>
</evidence>
<dbReference type="GO" id="GO:0072669">
    <property type="term" value="C:tRNA-splicing ligase complex"/>
    <property type="evidence" value="ECO:0007669"/>
    <property type="project" value="InterPro"/>
</dbReference>
<dbReference type="RefSeq" id="XP_011206283.1">
    <property type="nucleotide sequence ID" value="XM_011207981.3"/>
</dbReference>
<organism evidence="2 3">
    <name type="scientific">Bactrocera dorsalis</name>
    <name type="common">Oriental fruit fly</name>
    <name type="synonym">Dacus dorsalis</name>
    <dbReference type="NCBI Taxonomy" id="27457"/>
    <lineage>
        <taxon>Eukaryota</taxon>
        <taxon>Metazoa</taxon>
        <taxon>Ecdysozoa</taxon>
        <taxon>Arthropoda</taxon>
        <taxon>Hexapoda</taxon>
        <taxon>Insecta</taxon>
        <taxon>Pterygota</taxon>
        <taxon>Neoptera</taxon>
        <taxon>Endopterygota</taxon>
        <taxon>Diptera</taxon>
        <taxon>Brachycera</taxon>
        <taxon>Muscomorpha</taxon>
        <taxon>Tephritoidea</taxon>
        <taxon>Tephritidae</taxon>
        <taxon>Bactrocera</taxon>
        <taxon>Bactrocera</taxon>
    </lineage>
</organism>
<reference evidence="3" key="1">
    <citation type="submission" date="2025-08" db="UniProtKB">
        <authorList>
            <consortium name="RefSeq"/>
        </authorList>
    </citation>
    <scope>IDENTIFICATION</scope>
    <source>
        <tissue evidence="3">Adult</tissue>
    </source>
</reference>
<dbReference type="GO" id="GO:0048598">
    <property type="term" value="P:embryonic morphogenesis"/>
    <property type="evidence" value="ECO:0007669"/>
    <property type="project" value="InterPro"/>
</dbReference>
<evidence type="ECO:0000313" key="2">
    <source>
        <dbReference type="Proteomes" id="UP001652620"/>
    </source>
</evidence>
<accession>A0A6I9V4A1</accession>
<dbReference type="Proteomes" id="UP001652620">
    <property type="component" value="Unplaced"/>
</dbReference>
<dbReference type="KEGG" id="bdr:105228245"/>
<feature type="region of interest" description="Disordered" evidence="1">
    <location>
        <begin position="72"/>
        <end position="92"/>
    </location>
</feature>
<dbReference type="Pfam" id="PF15323">
    <property type="entry name" value="Ashwin"/>
    <property type="match status" value="1"/>
</dbReference>
<sequence>MDYLFVDLLTREELLTILVERQLNVPNIQQMSHDELMRLYKMFALPLARRERHRVRGKLEYNTSNRQHLKNNSITSMETDESENTQLSPTSIVSTSEKPRLCGYKHLNPFTDEYLSIATKRIKIAWS</sequence>
<dbReference type="GeneID" id="105228245"/>
<protein>
    <submittedName>
        <fullName evidence="3">Uncharacterized protein LOC105228245</fullName>
    </submittedName>
</protein>
<name>A0A6I9V4A1_BACDO</name>
<evidence type="ECO:0000313" key="3">
    <source>
        <dbReference type="RefSeq" id="XP_011206283.1"/>
    </source>
</evidence>
<dbReference type="InParanoid" id="A0A6I9V4A1"/>
<dbReference type="OrthoDB" id="10071059at2759"/>
<dbReference type="InterPro" id="IPR024887">
    <property type="entry name" value="Ashwin"/>
</dbReference>